<keyword evidence="4" id="KW-1185">Reference proteome</keyword>
<accession>A0ABD0XPB9</accession>
<proteinExistence type="predicted"/>
<dbReference type="InterPro" id="IPR045860">
    <property type="entry name" value="Snake_toxin-like_sf"/>
</dbReference>
<reference evidence="3 4" key="1">
    <citation type="submission" date="2024-06" db="EMBL/GenBank/DDBJ databases">
        <authorList>
            <person name="Pan Q."/>
            <person name="Wen M."/>
            <person name="Jouanno E."/>
            <person name="Zahm M."/>
            <person name="Klopp C."/>
            <person name="Cabau C."/>
            <person name="Louis A."/>
            <person name="Berthelot C."/>
            <person name="Parey E."/>
            <person name="Roest Crollius H."/>
            <person name="Montfort J."/>
            <person name="Robinson-Rechavi M."/>
            <person name="Bouchez O."/>
            <person name="Lampietro C."/>
            <person name="Lopez Roques C."/>
            <person name="Donnadieu C."/>
            <person name="Postlethwait J."/>
            <person name="Bobe J."/>
            <person name="Verreycken H."/>
            <person name="Guiguen Y."/>
        </authorList>
    </citation>
    <scope>NUCLEOTIDE SEQUENCE [LARGE SCALE GENOMIC DNA]</scope>
    <source>
        <strain evidence="3">Up_M1</strain>
        <tissue evidence="3">Testis</tissue>
    </source>
</reference>
<dbReference type="EMBL" id="JAGEUA010000001">
    <property type="protein sequence ID" value="KAL1023224.1"/>
    <property type="molecule type" value="Genomic_DNA"/>
</dbReference>
<evidence type="ECO:0000256" key="1">
    <source>
        <dbReference type="SAM" id="SignalP"/>
    </source>
</evidence>
<dbReference type="Pfam" id="PF00021">
    <property type="entry name" value="UPAR_LY6"/>
    <property type="match status" value="1"/>
</dbReference>
<comment type="caution">
    <text evidence="3">The sequence shown here is derived from an EMBL/GenBank/DDBJ whole genome shotgun (WGS) entry which is preliminary data.</text>
</comment>
<dbReference type="AlphaFoldDB" id="A0ABD0XPB9"/>
<keyword evidence="1" id="KW-0732">Signal</keyword>
<sequence>MKFILTLCLICTLCCSVEMLQCNNCLGTQQCTTNTISSTCPNTLNNTCLAANVTTTGFLSFTQVAEFCSPLPTCETALNTSVSVNLGFLNISSNLFCCTSDGCNTALPAGNRTVLLIKTTMYLQ</sequence>
<dbReference type="Gene3D" id="2.10.60.10">
    <property type="entry name" value="CD59"/>
    <property type="match status" value="1"/>
</dbReference>
<dbReference type="Proteomes" id="UP001557470">
    <property type="component" value="Unassembled WGS sequence"/>
</dbReference>
<name>A0ABD0XPB9_UMBPY</name>
<evidence type="ECO:0000313" key="4">
    <source>
        <dbReference type="Proteomes" id="UP001557470"/>
    </source>
</evidence>
<evidence type="ECO:0000313" key="3">
    <source>
        <dbReference type="EMBL" id="KAL1023224.1"/>
    </source>
</evidence>
<gene>
    <name evidence="3" type="ORF">UPYG_G00037940</name>
</gene>
<dbReference type="InterPro" id="IPR016054">
    <property type="entry name" value="LY6_UPA_recep-like"/>
</dbReference>
<feature type="chain" id="PRO_5044815092" description="UPAR/Ly6 domain-containing protein" evidence="1">
    <location>
        <begin position="17"/>
        <end position="124"/>
    </location>
</feature>
<evidence type="ECO:0000259" key="2">
    <source>
        <dbReference type="Pfam" id="PF00021"/>
    </source>
</evidence>
<feature type="signal peptide" evidence="1">
    <location>
        <begin position="1"/>
        <end position="16"/>
    </location>
</feature>
<feature type="domain" description="UPAR/Ly6" evidence="2">
    <location>
        <begin position="20"/>
        <end position="105"/>
    </location>
</feature>
<protein>
    <recommendedName>
        <fullName evidence="2">UPAR/Ly6 domain-containing protein</fullName>
    </recommendedName>
</protein>
<organism evidence="3 4">
    <name type="scientific">Umbra pygmaea</name>
    <name type="common">Eastern mudminnow</name>
    <dbReference type="NCBI Taxonomy" id="75934"/>
    <lineage>
        <taxon>Eukaryota</taxon>
        <taxon>Metazoa</taxon>
        <taxon>Chordata</taxon>
        <taxon>Craniata</taxon>
        <taxon>Vertebrata</taxon>
        <taxon>Euteleostomi</taxon>
        <taxon>Actinopterygii</taxon>
        <taxon>Neopterygii</taxon>
        <taxon>Teleostei</taxon>
        <taxon>Protacanthopterygii</taxon>
        <taxon>Esociformes</taxon>
        <taxon>Umbridae</taxon>
        <taxon>Umbra</taxon>
    </lineage>
</organism>